<proteinExistence type="predicted"/>
<comment type="caution">
    <text evidence="2">The sequence shown here is derived from an EMBL/GenBank/DDBJ whole genome shotgun (WGS) entry which is preliminary data.</text>
</comment>
<evidence type="ECO:0000259" key="1">
    <source>
        <dbReference type="Pfam" id="PF03713"/>
    </source>
</evidence>
<gene>
    <name evidence="2" type="ORF">D5S18_19920</name>
</gene>
<dbReference type="Pfam" id="PF03713">
    <property type="entry name" value="DUF305"/>
    <property type="match status" value="1"/>
</dbReference>
<dbReference type="Proteomes" id="UP000266677">
    <property type="component" value="Unassembled WGS sequence"/>
</dbReference>
<sequence length="84" mass="9145">MPEFPPLVLLVLGAALRPAFLPERHSAPAVLDAIEIGFAQDMTAHHEQALLMVRRLEPGADPTVRRLARQIDDAQRLEVGAASV</sequence>
<dbReference type="EMBL" id="QZFU01000023">
    <property type="protein sequence ID" value="RJO73805.1"/>
    <property type="molecule type" value="Genomic_DNA"/>
</dbReference>
<evidence type="ECO:0000313" key="3">
    <source>
        <dbReference type="Proteomes" id="UP000266677"/>
    </source>
</evidence>
<organism evidence="2 3">
    <name type="scientific">Nocardia panacis</name>
    <dbReference type="NCBI Taxonomy" id="2340916"/>
    <lineage>
        <taxon>Bacteria</taxon>
        <taxon>Bacillati</taxon>
        <taxon>Actinomycetota</taxon>
        <taxon>Actinomycetes</taxon>
        <taxon>Mycobacteriales</taxon>
        <taxon>Nocardiaceae</taxon>
        <taxon>Nocardia</taxon>
    </lineage>
</organism>
<protein>
    <submittedName>
        <fullName evidence="2">DUF305 domain-containing protein</fullName>
    </submittedName>
</protein>
<reference evidence="2 3" key="1">
    <citation type="submission" date="2018-09" db="EMBL/GenBank/DDBJ databases">
        <title>YIM PH21274 draft genome.</title>
        <authorList>
            <person name="Miao C."/>
        </authorList>
    </citation>
    <scope>NUCLEOTIDE SEQUENCE [LARGE SCALE GENOMIC DNA]</scope>
    <source>
        <strain evidence="2 3">YIM PH 21724</strain>
    </source>
</reference>
<name>A0A3A4KE83_9NOCA</name>
<dbReference type="InterPro" id="IPR012347">
    <property type="entry name" value="Ferritin-like"/>
</dbReference>
<evidence type="ECO:0000313" key="2">
    <source>
        <dbReference type="EMBL" id="RJO73805.1"/>
    </source>
</evidence>
<dbReference type="OrthoDB" id="26872at2"/>
<keyword evidence="3" id="KW-1185">Reference proteome</keyword>
<dbReference type="AlphaFoldDB" id="A0A3A4KE83"/>
<dbReference type="InterPro" id="IPR005183">
    <property type="entry name" value="DUF305_CopM-like"/>
</dbReference>
<feature type="domain" description="DUF305" evidence="1">
    <location>
        <begin position="35"/>
        <end position="80"/>
    </location>
</feature>
<accession>A0A3A4KE83</accession>
<dbReference type="Gene3D" id="1.20.1260.10">
    <property type="match status" value="1"/>
</dbReference>